<evidence type="ECO:0000313" key="3">
    <source>
        <dbReference type="Proteomes" id="UP000184368"/>
    </source>
</evidence>
<proteinExistence type="predicted"/>
<keyword evidence="2" id="KW-0255">Endonuclease</keyword>
<protein>
    <submittedName>
        <fullName evidence="2">HNH endonuclease</fullName>
    </submittedName>
</protein>
<name>A0A1M5FS11_9BACT</name>
<dbReference type="OrthoDB" id="255953at2"/>
<dbReference type="GO" id="GO:0004519">
    <property type="term" value="F:endonuclease activity"/>
    <property type="evidence" value="ECO:0007669"/>
    <property type="project" value="UniProtKB-KW"/>
</dbReference>
<gene>
    <name evidence="2" type="ORF">SAMN05444008_114133</name>
</gene>
<dbReference type="Proteomes" id="UP000184368">
    <property type="component" value="Unassembled WGS sequence"/>
</dbReference>
<dbReference type="STRING" id="1302690.BUE76_18555"/>
<reference evidence="2 3" key="1">
    <citation type="submission" date="2016-11" db="EMBL/GenBank/DDBJ databases">
        <authorList>
            <person name="Jaros S."/>
            <person name="Januszkiewicz K."/>
            <person name="Wedrychowicz H."/>
        </authorList>
    </citation>
    <scope>NUCLEOTIDE SEQUENCE [LARGE SCALE GENOMIC DNA]</scope>
    <source>
        <strain evidence="2 3">DSM 26897</strain>
    </source>
</reference>
<organism evidence="2 3">
    <name type="scientific">Cnuella takakiae</name>
    <dbReference type="NCBI Taxonomy" id="1302690"/>
    <lineage>
        <taxon>Bacteria</taxon>
        <taxon>Pseudomonadati</taxon>
        <taxon>Bacteroidota</taxon>
        <taxon>Chitinophagia</taxon>
        <taxon>Chitinophagales</taxon>
        <taxon>Chitinophagaceae</taxon>
        <taxon>Cnuella</taxon>
    </lineage>
</organism>
<sequence>MLINSNYPIDQEALRNLENLTREYDIIVSTEIDYNKSHIKNYLSDTVRKKCRFCKSKFPDVKFKSVAHAIPEYTGNKSLIATFECDNCNQYFSKLESEFANFMLPYNA</sequence>
<dbReference type="Pfam" id="PF14279">
    <property type="entry name" value="HNH_5"/>
    <property type="match status" value="1"/>
</dbReference>
<evidence type="ECO:0000259" key="1">
    <source>
        <dbReference type="Pfam" id="PF14279"/>
    </source>
</evidence>
<dbReference type="RefSeq" id="WP_073045787.1">
    <property type="nucleotide sequence ID" value="NZ_FQUO01000014.1"/>
</dbReference>
<dbReference type="AlphaFoldDB" id="A0A1M5FS11"/>
<evidence type="ECO:0000313" key="2">
    <source>
        <dbReference type="EMBL" id="SHF94293.1"/>
    </source>
</evidence>
<accession>A0A1M5FS11</accession>
<keyword evidence="3" id="KW-1185">Reference proteome</keyword>
<dbReference type="EMBL" id="FQUO01000014">
    <property type="protein sequence ID" value="SHF94293.1"/>
    <property type="molecule type" value="Genomic_DNA"/>
</dbReference>
<keyword evidence="2" id="KW-0540">Nuclease</keyword>
<feature type="domain" description="HNH endonuclease 5" evidence="1">
    <location>
        <begin position="51"/>
        <end position="100"/>
    </location>
</feature>
<dbReference type="InterPro" id="IPR029471">
    <property type="entry name" value="HNH_5"/>
</dbReference>
<keyword evidence="2" id="KW-0378">Hydrolase</keyword>